<dbReference type="InterPro" id="IPR022357">
    <property type="entry name" value="MIP_CS"/>
</dbReference>
<proteinExistence type="inferred from homology"/>
<feature type="transmembrane region" description="Helical" evidence="9">
    <location>
        <begin position="46"/>
        <end position="65"/>
    </location>
</feature>
<feature type="transmembrane region" description="Helical" evidence="9">
    <location>
        <begin position="130"/>
        <end position="151"/>
    </location>
</feature>
<name>A7S514_NEMVE</name>
<evidence type="ECO:0008006" key="12">
    <source>
        <dbReference type="Google" id="ProtNLM"/>
    </source>
</evidence>
<dbReference type="OrthoDB" id="3222at2759"/>
<keyword evidence="6 9" id="KW-1133">Transmembrane helix</keyword>
<dbReference type="KEGG" id="nve:5512882"/>
<organism evidence="10 11">
    <name type="scientific">Nematostella vectensis</name>
    <name type="common">Starlet sea anemone</name>
    <dbReference type="NCBI Taxonomy" id="45351"/>
    <lineage>
        <taxon>Eukaryota</taxon>
        <taxon>Metazoa</taxon>
        <taxon>Cnidaria</taxon>
        <taxon>Anthozoa</taxon>
        <taxon>Hexacorallia</taxon>
        <taxon>Actiniaria</taxon>
        <taxon>Edwardsiidae</taxon>
        <taxon>Nematostella</taxon>
    </lineage>
</organism>
<protein>
    <recommendedName>
        <fullName evidence="12">Aquaporin</fullName>
    </recommendedName>
</protein>
<keyword evidence="11" id="KW-1185">Reference proteome</keyword>
<evidence type="ECO:0000256" key="5">
    <source>
        <dbReference type="ARBA" id="ARBA00022692"/>
    </source>
</evidence>
<gene>
    <name evidence="10" type="ORF">NEMVEDRAFT_v1g185753</name>
</gene>
<feature type="transmembrane region" description="Helical" evidence="9">
    <location>
        <begin position="12"/>
        <end position="34"/>
    </location>
</feature>
<dbReference type="PRINTS" id="PR00783">
    <property type="entry name" value="MINTRINSICP"/>
</dbReference>
<keyword evidence="7 9" id="KW-0472">Membrane</keyword>
<evidence type="ECO:0000256" key="4">
    <source>
        <dbReference type="ARBA" id="ARBA00022475"/>
    </source>
</evidence>
<dbReference type="PhylomeDB" id="A7S514"/>
<dbReference type="InterPro" id="IPR023271">
    <property type="entry name" value="Aquaporin-like"/>
</dbReference>
<reference evidence="10 11" key="1">
    <citation type="journal article" date="2007" name="Science">
        <title>Sea anemone genome reveals ancestral eumetazoan gene repertoire and genomic organization.</title>
        <authorList>
            <person name="Putnam N.H."/>
            <person name="Srivastava M."/>
            <person name="Hellsten U."/>
            <person name="Dirks B."/>
            <person name="Chapman J."/>
            <person name="Salamov A."/>
            <person name="Terry A."/>
            <person name="Shapiro H."/>
            <person name="Lindquist E."/>
            <person name="Kapitonov V.V."/>
            <person name="Jurka J."/>
            <person name="Genikhovich G."/>
            <person name="Grigoriev I.V."/>
            <person name="Lucas S.M."/>
            <person name="Steele R.E."/>
            <person name="Finnerty J.R."/>
            <person name="Technau U."/>
            <person name="Martindale M.Q."/>
            <person name="Rokhsar D.S."/>
        </authorList>
    </citation>
    <scope>NUCLEOTIDE SEQUENCE [LARGE SCALE GENOMIC DNA]</scope>
    <source>
        <strain evidence="11">CH2 X CH6</strain>
    </source>
</reference>
<sequence>MFLREFLTGNFWASVWAELMATALFVFLTTGSAITWDPLLPPSIEHISLSFGLSIATLAMCTAHISGGHINPAVTISFMIVRKVSFLRGAFYVIGQVGGGIAGSAMLYGLTPVDKRGTLGATVPNAGVSTGQAFGIEFLLTFLLVLTIFATTDAKRNHYGYEVPLAIGLCVTVCHLVGIRFTGCGINPARSFGPAVIMNIWTDHWVYWAGPVAGAILASLLYHFVFRARKELGPNADKAVGPEDVELH</sequence>
<evidence type="ECO:0000256" key="9">
    <source>
        <dbReference type="SAM" id="Phobius"/>
    </source>
</evidence>
<evidence type="ECO:0000313" key="11">
    <source>
        <dbReference type="Proteomes" id="UP000001593"/>
    </source>
</evidence>
<keyword evidence="3 8" id="KW-0813">Transport</keyword>
<dbReference type="PROSITE" id="PS00221">
    <property type="entry name" value="MIP"/>
    <property type="match status" value="1"/>
</dbReference>
<dbReference type="GO" id="GO:0015250">
    <property type="term" value="F:water channel activity"/>
    <property type="evidence" value="ECO:0000318"/>
    <property type="project" value="GO_Central"/>
</dbReference>
<feature type="transmembrane region" description="Helical" evidence="9">
    <location>
        <begin position="205"/>
        <end position="225"/>
    </location>
</feature>
<dbReference type="Pfam" id="PF00230">
    <property type="entry name" value="MIP"/>
    <property type="match status" value="1"/>
</dbReference>
<feature type="transmembrane region" description="Helical" evidence="9">
    <location>
        <begin position="163"/>
        <end position="183"/>
    </location>
</feature>
<dbReference type="HOGENOM" id="CLU_020019_3_3_1"/>
<dbReference type="NCBIfam" id="TIGR00861">
    <property type="entry name" value="MIP"/>
    <property type="match status" value="1"/>
</dbReference>
<dbReference type="FunFam" id="1.20.1080.10:FF:000023">
    <property type="entry name" value="Prip, isoform A"/>
    <property type="match status" value="1"/>
</dbReference>
<evidence type="ECO:0000256" key="3">
    <source>
        <dbReference type="ARBA" id="ARBA00022448"/>
    </source>
</evidence>
<evidence type="ECO:0000256" key="6">
    <source>
        <dbReference type="ARBA" id="ARBA00022989"/>
    </source>
</evidence>
<dbReference type="SMR" id="A7S514"/>
<dbReference type="InParanoid" id="A7S514"/>
<dbReference type="STRING" id="45351.A7S514"/>
<dbReference type="OMA" id="WRICQIF"/>
<evidence type="ECO:0000256" key="2">
    <source>
        <dbReference type="ARBA" id="ARBA00006175"/>
    </source>
</evidence>
<dbReference type="CDD" id="cd00333">
    <property type="entry name" value="MIP"/>
    <property type="match status" value="1"/>
</dbReference>
<dbReference type="InterPro" id="IPR000425">
    <property type="entry name" value="MIP"/>
</dbReference>
<dbReference type="EMBL" id="DS469581">
    <property type="protein sequence ID" value="EDO41124.1"/>
    <property type="molecule type" value="Genomic_DNA"/>
</dbReference>
<dbReference type="PANTHER" id="PTHR19139">
    <property type="entry name" value="AQUAPORIN TRANSPORTER"/>
    <property type="match status" value="1"/>
</dbReference>
<comment type="subcellular location">
    <subcellularLocation>
        <location evidence="1">Cell membrane</location>
        <topology evidence="1">Multi-pass membrane protein</topology>
    </subcellularLocation>
</comment>
<dbReference type="Gene3D" id="1.20.1080.10">
    <property type="entry name" value="Glycerol uptake facilitator protein"/>
    <property type="match status" value="1"/>
</dbReference>
<evidence type="ECO:0000313" key="10">
    <source>
        <dbReference type="EMBL" id="EDO41124.1"/>
    </source>
</evidence>
<dbReference type="GO" id="GO:0005886">
    <property type="term" value="C:plasma membrane"/>
    <property type="evidence" value="ECO:0000318"/>
    <property type="project" value="GO_Central"/>
</dbReference>
<dbReference type="PANTHER" id="PTHR19139:SF199">
    <property type="entry name" value="MIP17260P"/>
    <property type="match status" value="1"/>
</dbReference>
<feature type="transmembrane region" description="Helical" evidence="9">
    <location>
        <begin position="86"/>
        <end position="110"/>
    </location>
</feature>
<keyword evidence="5 8" id="KW-0812">Transmembrane</keyword>
<accession>A7S514</accession>
<dbReference type="AlphaFoldDB" id="A7S514"/>
<dbReference type="FunCoup" id="A7S514">
    <property type="interactions" value="82"/>
</dbReference>
<dbReference type="SUPFAM" id="SSF81338">
    <property type="entry name" value="Aquaporin-like"/>
    <property type="match status" value="1"/>
</dbReference>
<dbReference type="eggNOG" id="KOG0223">
    <property type="taxonomic scope" value="Eukaryota"/>
</dbReference>
<comment type="similarity">
    <text evidence="2 8">Belongs to the MIP/aquaporin (TC 1.A.8) family.</text>
</comment>
<evidence type="ECO:0000256" key="7">
    <source>
        <dbReference type="ARBA" id="ARBA00023136"/>
    </source>
</evidence>
<dbReference type="InterPro" id="IPR034294">
    <property type="entry name" value="Aquaporin_transptr"/>
</dbReference>
<dbReference type="GO" id="GO:0006833">
    <property type="term" value="P:water transport"/>
    <property type="evidence" value="ECO:0000318"/>
    <property type="project" value="GO_Central"/>
</dbReference>
<dbReference type="Proteomes" id="UP000001593">
    <property type="component" value="Unassembled WGS sequence"/>
</dbReference>
<evidence type="ECO:0000256" key="1">
    <source>
        <dbReference type="ARBA" id="ARBA00004651"/>
    </source>
</evidence>
<evidence type="ECO:0000256" key="8">
    <source>
        <dbReference type="RuleBase" id="RU000477"/>
    </source>
</evidence>
<keyword evidence="4" id="KW-1003">Cell membrane</keyword>